<feature type="coiled-coil region" evidence="1">
    <location>
        <begin position="202"/>
        <end position="229"/>
    </location>
</feature>
<dbReference type="OrthoDB" id="5322683at2759"/>
<name>A0A2G8JCP8_STIJA</name>
<comment type="caution">
    <text evidence="3">The sequence shown here is derived from an EMBL/GenBank/DDBJ whole genome shotgun (WGS) entry which is preliminary data.</text>
</comment>
<feature type="region of interest" description="Disordered" evidence="2">
    <location>
        <begin position="178"/>
        <end position="197"/>
    </location>
</feature>
<feature type="non-terminal residue" evidence="3">
    <location>
        <position position="277"/>
    </location>
</feature>
<feature type="compositionally biased region" description="Polar residues" evidence="2">
    <location>
        <begin position="184"/>
        <end position="197"/>
    </location>
</feature>
<dbReference type="GO" id="GO:0031267">
    <property type="term" value="F:small GTPase binding"/>
    <property type="evidence" value="ECO:0007669"/>
    <property type="project" value="TreeGrafter"/>
</dbReference>
<dbReference type="PANTHER" id="PTHR19327">
    <property type="entry name" value="GOLGIN"/>
    <property type="match status" value="1"/>
</dbReference>
<sequence length="277" mass="31811">MALIELECQQKVDSMKKECDDRIAAGEADYESKVKQVLREVNTKIVTQEQESHKAIDDAIRKGHSVESRIEKEHREVTHELQKQIDEHAQEVDSICERYEEQLNEKKAELKTVTKDFEDKIGKLVVDHQSQVNELEFRLEHQESQHMNEMSDMEARLQEQLNELQKKQKDTEDLAAMNSLDPISISSPVNSRNGTSGPDMQILALQAELQQQRGLMAEMKLKEKRLEEEITGYRQGASLGADGDSIALSDGQILTKTTEIQYLKHVLYQYMMGKEPK</sequence>
<dbReference type="Gene3D" id="1.10.220.60">
    <property type="entry name" value="GRIP domain"/>
    <property type="match status" value="1"/>
</dbReference>
<dbReference type="Proteomes" id="UP000230750">
    <property type="component" value="Unassembled WGS sequence"/>
</dbReference>
<dbReference type="EMBL" id="MRZV01002515">
    <property type="protein sequence ID" value="PIK33516.1"/>
    <property type="molecule type" value="Genomic_DNA"/>
</dbReference>
<proteinExistence type="predicted"/>
<organism evidence="3 4">
    <name type="scientific">Stichopus japonicus</name>
    <name type="common">Sea cucumber</name>
    <dbReference type="NCBI Taxonomy" id="307972"/>
    <lineage>
        <taxon>Eukaryota</taxon>
        <taxon>Metazoa</taxon>
        <taxon>Echinodermata</taxon>
        <taxon>Eleutherozoa</taxon>
        <taxon>Echinozoa</taxon>
        <taxon>Holothuroidea</taxon>
        <taxon>Aspidochirotacea</taxon>
        <taxon>Aspidochirotida</taxon>
        <taxon>Stichopodidae</taxon>
        <taxon>Apostichopus</taxon>
    </lineage>
</organism>
<dbReference type="STRING" id="307972.A0A2G8JCP8"/>
<evidence type="ECO:0000313" key="4">
    <source>
        <dbReference type="Proteomes" id="UP000230750"/>
    </source>
</evidence>
<evidence type="ECO:0000256" key="2">
    <source>
        <dbReference type="SAM" id="MobiDB-lite"/>
    </source>
</evidence>
<dbReference type="AlphaFoldDB" id="A0A2G8JCP8"/>
<evidence type="ECO:0000313" key="3">
    <source>
        <dbReference type="EMBL" id="PIK33516.1"/>
    </source>
</evidence>
<dbReference type="GO" id="GO:0005794">
    <property type="term" value="C:Golgi apparatus"/>
    <property type="evidence" value="ECO:0007669"/>
    <property type="project" value="TreeGrafter"/>
</dbReference>
<keyword evidence="1" id="KW-0175">Coiled coil</keyword>
<accession>A0A2G8JCP8</accession>
<reference evidence="3 4" key="1">
    <citation type="journal article" date="2017" name="PLoS Biol.">
        <title>The sea cucumber genome provides insights into morphological evolution and visceral regeneration.</title>
        <authorList>
            <person name="Zhang X."/>
            <person name="Sun L."/>
            <person name="Yuan J."/>
            <person name="Sun Y."/>
            <person name="Gao Y."/>
            <person name="Zhang L."/>
            <person name="Li S."/>
            <person name="Dai H."/>
            <person name="Hamel J.F."/>
            <person name="Liu C."/>
            <person name="Yu Y."/>
            <person name="Liu S."/>
            <person name="Lin W."/>
            <person name="Guo K."/>
            <person name="Jin S."/>
            <person name="Xu P."/>
            <person name="Storey K.B."/>
            <person name="Huan P."/>
            <person name="Zhang T."/>
            <person name="Zhou Y."/>
            <person name="Zhang J."/>
            <person name="Lin C."/>
            <person name="Li X."/>
            <person name="Xing L."/>
            <person name="Huo D."/>
            <person name="Sun M."/>
            <person name="Wang L."/>
            <person name="Mercier A."/>
            <person name="Li F."/>
            <person name="Yang H."/>
            <person name="Xiang J."/>
        </authorList>
    </citation>
    <scope>NUCLEOTIDE SEQUENCE [LARGE SCALE GENOMIC DNA]</scope>
    <source>
        <strain evidence="3">Shaxun</strain>
        <tissue evidence="3">Muscle</tissue>
    </source>
</reference>
<keyword evidence="4" id="KW-1185">Reference proteome</keyword>
<evidence type="ECO:0000256" key="1">
    <source>
        <dbReference type="SAM" id="Coils"/>
    </source>
</evidence>
<gene>
    <name evidence="3" type="ORF">BSL78_29675</name>
</gene>
<dbReference type="PANTHER" id="PTHR19327:SF0">
    <property type="entry name" value="GOLGIN SUBFAMILY A MEMBER 4"/>
    <property type="match status" value="1"/>
</dbReference>
<dbReference type="GO" id="GO:0048193">
    <property type="term" value="P:Golgi vesicle transport"/>
    <property type="evidence" value="ECO:0007669"/>
    <property type="project" value="TreeGrafter"/>
</dbReference>
<protein>
    <submittedName>
        <fullName evidence="3">Putative golgin subfamily A member 4</fullName>
    </submittedName>
</protein>
<feature type="coiled-coil region" evidence="1">
    <location>
        <begin position="85"/>
        <end position="177"/>
    </location>
</feature>